<organism evidence="1 2">
    <name type="scientific">Gluconobacter kanchanaburiensis NBRC 103587</name>
    <dbReference type="NCBI Taxonomy" id="1307948"/>
    <lineage>
        <taxon>Bacteria</taxon>
        <taxon>Pseudomonadati</taxon>
        <taxon>Pseudomonadota</taxon>
        <taxon>Alphaproteobacteria</taxon>
        <taxon>Acetobacterales</taxon>
        <taxon>Acetobacteraceae</taxon>
        <taxon>Gluconobacter</taxon>
    </lineage>
</organism>
<protein>
    <submittedName>
        <fullName evidence="1">Uncharacterized protein</fullName>
    </submittedName>
</protein>
<comment type="caution">
    <text evidence="1">The sequence shown here is derived from an EMBL/GenBank/DDBJ whole genome shotgun (WGS) entry which is preliminary data.</text>
</comment>
<dbReference type="AlphaFoldDB" id="A0A511B8G0"/>
<dbReference type="Proteomes" id="UP000321079">
    <property type="component" value="Unassembled WGS sequence"/>
</dbReference>
<proteinExistence type="predicted"/>
<evidence type="ECO:0000313" key="1">
    <source>
        <dbReference type="EMBL" id="GEK96624.1"/>
    </source>
</evidence>
<dbReference type="RefSeq" id="WP_306309843.1">
    <property type="nucleotide sequence ID" value="NZ_BARK01000054.1"/>
</dbReference>
<keyword evidence="2" id="KW-1185">Reference proteome</keyword>
<name>A0A511B8G0_9PROT</name>
<evidence type="ECO:0000313" key="2">
    <source>
        <dbReference type="Proteomes" id="UP000321079"/>
    </source>
</evidence>
<dbReference type="EMBL" id="BJVA01000010">
    <property type="protein sequence ID" value="GEK96624.1"/>
    <property type="molecule type" value="Genomic_DNA"/>
</dbReference>
<reference evidence="1 2" key="1">
    <citation type="submission" date="2019-07" db="EMBL/GenBank/DDBJ databases">
        <title>Whole genome shotgun sequence of Gluconobacter kanchanaburiensis NBRC 103587.</title>
        <authorList>
            <person name="Hosoyama A."/>
            <person name="Uohara A."/>
            <person name="Ohji S."/>
            <person name="Ichikawa N."/>
        </authorList>
    </citation>
    <scope>NUCLEOTIDE SEQUENCE [LARGE SCALE GENOMIC DNA]</scope>
    <source>
        <strain evidence="1 2">NBRC 103587</strain>
    </source>
</reference>
<gene>
    <name evidence="1" type="ORF">GKA01_18210</name>
</gene>
<accession>A0A511B8G0</accession>
<sequence>MPDDIIGCADIVEDGDIIPNVTLKGTVVSEIIPFRPQLPKSDTFWAVIAVQGKRTVIASVYATRSEAEADHVWRVDQVRTYGAFMRSERVTAPVYRVEQIRRSDLPRNWAPLPALGALCGRLI</sequence>